<feature type="domain" description="Reverse transcriptase" evidence="10">
    <location>
        <begin position="1"/>
        <end position="269"/>
    </location>
</feature>
<keyword evidence="5" id="KW-0460">Magnesium</keyword>
<evidence type="ECO:0000256" key="7">
    <source>
        <dbReference type="ARBA" id="ARBA00023118"/>
    </source>
</evidence>
<dbReference type="CDD" id="cd03487">
    <property type="entry name" value="RT_Bac_retron_II"/>
    <property type="match status" value="1"/>
</dbReference>
<dbReference type="InterPro" id="IPR051083">
    <property type="entry name" value="GrpII_Intron_Splice-Mob/Def"/>
</dbReference>
<evidence type="ECO:0000256" key="9">
    <source>
        <dbReference type="ARBA" id="ARBA00048173"/>
    </source>
</evidence>
<sequence length="320" mass="36056">MNAPPLLVSYSTVESYLSALSQDSVSSYQKEINDLVARGLPPVVNTKLLGLLFGLSNKFITSLLIDKKRHYRNFNLRKKGKVRTINAPKMSLKVIQKWFGSHLASSIDYASYVYGFIPGRKALDAAKVHCGSRWVYSIDIEDFFPSTPSELVYESLKSLGYTELGSKIITEICTLDGYLPQGAPSSPALSNLVAKNLDRHLYKLSTDLGVKYTRYADDIVFSGAEDFPKNLPEIIIEIFADTPWSLSERKNYFADTLLGHRLKVHGLLVKEDAVRLTKGYRNKIRAYKHLLEQGKIKDSDLQRIKGHLTYAKLIDNDSEL</sequence>
<evidence type="ECO:0000313" key="11">
    <source>
        <dbReference type="EMBL" id="WQG84149.1"/>
    </source>
</evidence>
<evidence type="ECO:0000313" key="12">
    <source>
        <dbReference type="Proteomes" id="UP001324185"/>
    </source>
</evidence>
<reference evidence="11 12" key="1">
    <citation type="submission" date="2023-11" db="EMBL/GenBank/DDBJ databases">
        <title>MicrobeMod: A computational toolkit for identifying prokaryotic methylation and restriction-modification with nanopore sequencing.</title>
        <authorList>
            <person name="Crits-Christoph A."/>
            <person name="Kang S.C."/>
            <person name="Lee H."/>
            <person name="Ostrov N."/>
        </authorList>
    </citation>
    <scope>NUCLEOTIDE SEQUENCE [LARGE SCALE GENOMIC DNA]</scope>
    <source>
        <strain evidence="11 12">DSMZ 16071</strain>
    </source>
</reference>
<keyword evidence="6 11" id="KW-0695">RNA-directed DNA polymerase</keyword>
<accession>A0ABZ0X177</accession>
<dbReference type="GO" id="GO:0003964">
    <property type="term" value="F:RNA-directed DNA polymerase activity"/>
    <property type="evidence" value="ECO:0007669"/>
    <property type="project" value="UniProtKB-KW"/>
</dbReference>
<keyword evidence="2 11" id="KW-0808">Transferase</keyword>
<dbReference type="InterPro" id="IPR000477">
    <property type="entry name" value="RT_dom"/>
</dbReference>
<name>A0ABZ0X177_9GAMM</name>
<evidence type="ECO:0000256" key="6">
    <source>
        <dbReference type="ARBA" id="ARBA00022918"/>
    </source>
</evidence>
<evidence type="ECO:0000256" key="2">
    <source>
        <dbReference type="ARBA" id="ARBA00022679"/>
    </source>
</evidence>
<evidence type="ECO:0000256" key="8">
    <source>
        <dbReference type="ARBA" id="ARBA00034120"/>
    </source>
</evidence>
<dbReference type="EC" id="2.7.7.49" evidence="1"/>
<comment type="catalytic activity">
    <reaction evidence="9">
        <text>DNA(n) + a 2'-deoxyribonucleoside 5'-triphosphate = DNA(n+1) + diphosphate</text>
        <dbReference type="Rhea" id="RHEA:22508"/>
        <dbReference type="Rhea" id="RHEA-COMP:17339"/>
        <dbReference type="Rhea" id="RHEA-COMP:17340"/>
        <dbReference type="ChEBI" id="CHEBI:33019"/>
        <dbReference type="ChEBI" id="CHEBI:61560"/>
        <dbReference type="ChEBI" id="CHEBI:173112"/>
        <dbReference type="EC" id="2.7.7.49"/>
    </reaction>
</comment>
<proteinExistence type="inferred from homology"/>
<evidence type="ECO:0000259" key="10">
    <source>
        <dbReference type="PROSITE" id="PS50878"/>
    </source>
</evidence>
<keyword evidence="3 11" id="KW-0548">Nucleotidyltransferase</keyword>
<evidence type="ECO:0000256" key="5">
    <source>
        <dbReference type="ARBA" id="ARBA00022842"/>
    </source>
</evidence>
<gene>
    <name evidence="11" type="ORF">SR900_06635</name>
</gene>
<dbReference type="RefSeq" id="WP_018624606.1">
    <property type="nucleotide sequence ID" value="NZ_CP140158.1"/>
</dbReference>
<dbReference type="Proteomes" id="UP001324185">
    <property type="component" value="Chromosome"/>
</dbReference>
<dbReference type="SUPFAM" id="SSF56672">
    <property type="entry name" value="DNA/RNA polymerases"/>
    <property type="match status" value="1"/>
</dbReference>
<dbReference type="PANTHER" id="PTHR34047">
    <property type="entry name" value="NUCLEAR INTRON MATURASE 1, MITOCHONDRIAL-RELATED"/>
    <property type="match status" value="1"/>
</dbReference>
<evidence type="ECO:0000256" key="4">
    <source>
        <dbReference type="ARBA" id="ARBA00022723"/>
    </source>
</evidence>
<evidence type="ECO:0000256" key="1">
    <source>
        <dbReference type="ARBA" id="ARBA00012493"/>
    </source>
</evidence>
<dbReference type="Pfam" id="PF00078">
    <property type="entry name" value="RVT_1"/>
    <property type="match status" value="1"/>
</dbReference>
<dbReference type="InterPro" id="IPR000123">
    <property type="entry name" value="Reverse_transcriptase_msDNA"/>
</dbReference>
<dbReference type="PRINTS" id="PR00866">
    <property type="entry name" value="RNADNAPOLMS"/>
</dbReference>
<dbReference type="InterPro" id="IPR043502">
    <property type="entry name" value="DNA/RNA_pol_sf"/>
</dbReference>
<keyword evidence="12" id="KW-1185">Reference proteome</keyword>
<comment type="similarity">
    <text evidence="8">Belongs to the bacterial reverse transcriptase family.</text>
</comment>
<protein>
    <recommendedName>
        <fullName evidence="1">RNA-directed DNA polymerase</fullName>
        <ecNumber evidence="1">2.7.7.49</ecNumber>
    </recommendedName>
</protein>
<keyword evidence="7" id="KW-0051">Antiviral defense</keyword>
<dbReference type="PANTHER" id="PTHR34047:SF7">
    <property type="entry name" value="RNA-DIRECTED DNA POLYMERASE"/>
    <property type="match status" value="1"/>
</dbReference>
<evidence type="ECO:0000256" key="3">
    <source>
        <dbReference type="ARBA" id="ARBA00022695"/>
    </source>
</evidence>
<dbReference type="PROSITE" id="PS50878">
    <property type="entry name" value="RT_POL"/>
    <property type="match status" value="1"/>
</dbReference>
<organism evidence="11 12">
    <name type="scientific">Kangiella aquimarina</name>
    <dbReference type="NCBI Taxonomy" id="261965"/>
    <lineage>
        <taxon>Bacteria</taxon>
        <taxon>Pseudomonadati</taxon>
        <taxon>Pseudomonadota</taxon>
        <taxon>Gammaproteobacteria</taxon>
        <taxon>Kangiellales</taxon>
        <taxon>Kangiellaceae</taxon>
        <taxon>Kangiella</taxon>
    </lineage>
</organism>
<keyword evidence="4" id="KW-0479">Metal-binding</keyword>
<dbReference type="EMBL" id="CP140158">
    <property type="protein sequence ID" value="WQG84149.1"/>
    <property type="molecule type" value="Genomic_DNA"/>
</dbReference>